<dbReference type="EMBL" id="MJFZ01000009">
    <property type="protein sequence ID" value="RAW42940.1"/>
    <property type="molecule type" value="Genomic_DNA"/>
</dbReference>
<sequence>MPKRVLWREVNVTEDEADSVFASLKSFQINKMTPIYCDDEPHKIRYILLKCISELRSTEASSLCPWCGKLLVCLSTRRSSLYQHGEHFNHASSPKGLMLNNALKKFCRELIDERL</sequence>
<dbReference type="VEuPathDB" id="FungiDB:PC110_g891"/>
<accession>A0A329T2Q6</accession>
<reference evidence="1 2" key="1">
    <citation type="submission" date="2018-01" db="EMBL/GenBank/DDBJ databases">
        <title>Draft genome of the strawberry crown rot pathogen Phytophthora cactorum.</title>
        <authorList>
            <person name="Armitage A.D."/>
            <person name="Lysoe E."/>
            <person name="Nellist C.F."/>
            <person name="Harrison R.J."/>
            <person name="Brurberg M.B."/>
        </authorList>
    </citation>
    <scope>NUCLEOTIDE SEQUENCE [LARGE SCALE GENOMIC DNA]</scope>
    <source>
        <strain evidence="1 2">10300</strain>
    </source>
</reference>
<name>A0A329T2Q6_9STRA</name>
<proteinExistence type="predicted"/>
<keyword evidence="2" id="KW-1185">Reference proteome</keyword>
<protein>
    <submittedName>
        <fullName evidence="1">Uncharacterized protein</fullName>
    </submittedName>
</protein>
<comment type="caution">
    <text evidence="1">The sequence shown here is derived from an EMBL/GenBank/DDBJ whole genome shotgun (WGS) entry which is preliminary data.</text>
</comment>
<dbReference type="Proteomes" id="UP000251314">
    <property type="component" value="Unassembled WGS sequence"/>
</dbReference>
<gene>
    <name evidence="1" type="ORF">PC110_g891</name>
</gene>
<dbReference type="AlphaFoldDB" id="A0A329T2Q6"/>
<evidence type="ECO:0000313" key="2">
    <source>
        <dbReference type="Proteomes" id="UP000251314"/>
    </source>
</evidence>
<organism evidence="1 2">
    <name type="scientific">Phytophthora cactorum</name>
    <dbReference type="NCBI Taxonomy" id="29920"/>
    <lineage>
        <taxon>Eukaryota</taxon>
        <taxon>Sar</taxon>
        <taxon>Stramenopiles</taxon>
        <taxon>Oomycota</taxon>
        <taxon>Peronosporomycetes</taxon>
        <taxon>Peronosporales</taxon>
        <taxon>Peronosporaceae</taxon>
        <taxon>Phytophthora</taxon>
    </lineage>
</organism>
<evidence type="ECO:0000313" key="1">
    <source>
        <dbReference type="EMBL" id="RAW42940.1"/>
    </source>
</evidence>